<dbReference type="Proteomes" id="UP000727056">
    <property type="component" value="Unassembled WGS sequence"/>
</dbReference>
<dbReference type="SUPFAM" id="SSF56784">
    <property type="entry name" value="HAD-like"/>
    <property type="match status" value="1"/>
</dbReference>
<proteinExistence type="predicted"/>
<organism evidence="1 2">
    <name type="scientific">Streptomyces bohaiensis</name>
    <dbReference type="NCBI Taxonomy" id="1431344"/>
    <lineage>
        <taxon>Bacteria</taxon>
        <taxon>Bacillati</taxon>
        <taxon>Actinomycetota</taxon>
        <taxon>Actinomycetes</taxon>
        <taxon>Kitasatosporales</taxon>
        <taxon>Streptomycetaceae</taxon>
        <taxon>Streptomyces</taxon>
    </lineage>
</organism>
<evidence type="ECO:0000313" key="2">
    <source>
        <dbReference type="Proteomes" id="UP000727056"/>
    </source>
</evidence>
<dbReference type="EMBL" id="JAAVJC010000426">
    <property type="protein sequence ID" value="NJQ17825.1"/>
    <property type="molecule type" value="Genomic_DNA"/>
</dbReference>
<comment type="caution">
    <text evidence="1">The sequence shown here is derived from an EMBL/GenBank/DDBJ whole genome shotgun (WGS) entry which is preliminary data.</text>
</comment>
<dbReference type="InterPro" id="IPR023214">
    <property type="entry name" value="HAD_sf"/>
</dbReference>
<protein>
    <submittedName>
        <fullName evidence="1">HAD family hydrolase</fullName>
    </submittedName>
</protein>
<dbReference type="GO" id="GO:0016787">
    <property type="term" value="F:hydrolase activity"/>
    <property type="evidence" value="ECO:0007669"/>
    <property type="project" value="UniProtKB-KW"/>
</dbReference>
<gene>
    <name evidence="1" type="ORF">HCN52_23540</name>
</gene>
<dbReference type="PIRSF" id="PIRSF030802">
    <property type="entry name" value="UCP030802"/>
    <property type="match status" value="1"/>
</dbReference>
<keyword evidence="1" id="KW-0378">Hydrolase</keyword>
<name>A0ABX1CJ61_9ACTN</name>
<evidence type="ECO:0000313" key="1">
    <source>
        <dbReference type="EMBL" id="NJQ17825.1"/>
    </source>
</evidence>
<accession>A0ABX1CJ61</accession>
<keyword evidence="2" id="KW-1185">Reference proteome</keyword>
<dbReference type="Gene3D" id="3.40.50.1000">
    <property type="entry name" value="HAD superfamily/HAD-like"/>
    <property type="match status" value="1"/>
</dbReference>
<sequence length="276" mass="29841">MFASDLDRTLVYSAAALHLTGPDAEAPRLLSVEVYRSAPLSYLTETAAVTLADLAVLPPDEARFVPVTTRTPEQYRRMRLPGPAPELAVCANGGRLLVHGEPDAQWDAKVADRLASDCAPLAEVRERLRATADAAWLRKERVAEDLFCYLVVDRDRFPAAWAEDLAGWAGERGWTVSVQGRKVYAVPRPLTKSAALAEVVRRTGAARVLAAGDSLLDADLLAFADRGWRPGHGELADTGWQAPHVTALTTRGVRAGEEILTAALADIRDHHGAGPR</sequence>
<dbReference type="InterPro" id="IPR024197">
    <property type="entry name" value="TPP-like"/>
</dbReference>
<reference evidence="1 2" key="1">
    <citation type="submission" date="2020-03" db="EMBL/GenBank/DDBJ databases">
        <title>Draft genome of Streptomyces sp. ventii, isolated from the Axial Seamount in the Pacific Ocean, and resequencing of the two type strains Streptomyces lonarensis strain NCL 716 and Streptomyces bohaiensis strain 11A07.</title>
        <authorList>
            <person name="Loughran R.M."/>
            <person name="Pfannmuller K.M."/>
            <person name="Wasson B.J."/>
            <person name="Deadmond M.C."/>
            <person name="Paddock B.E."/>
            <person name="Koyack M.J."/>
            <person name="Gallegos D.A."/>
            <person name="Mitchell E.A."/>
            <person name="Ushijima B."/>
            <person name="Saw J.H."/>
            <person name="Mcphail K.L."/>
            <person name="Videau P."/>
        </authorList>
    </citation>
    <scope>NUCLEOTIDE SEQUENCE [LARGE SCALE GENOMIC DNA]</scope>
    <source>
        <strain evidence="1 2">11A07</strain>
    </source>
</reference>
<dbReference type="InterPro" id="IPR036412">
    <property type="entry name" value="HAD-like_sf"/>
</dbReference>